<feature type="signal peptide" evidence="1">
    <location>
        <begin position="1"/>
        <end position="22"/>
    </location>
</feature>
<organism evidence="3 4">
    <name type="scientific">Spirochaeta isovalerica</name>
    <dbReference type="NCBI Taxonomy" id="150"/>
    <lineage>
        <taxon>Bacteria</taxon>
        <taxon>Pseudomonadati</taxon>
        <taxon>Spirochaetota</taxon>
        <taxon>Spirochaetia</taxon>
        <taxon>Spirochaetales</taxon>
        <taxon>Spirochaetaceae</taxon>
        <taxon>Spirochaeta</taxon>
    </lineage>
</organism>
<reference evidence="3 4" key="1">
    <citation type="submission" date="2020-08" db="EMBL/GenBank/DDBJ databases">
        <title>Genomic Encyclopedia of Type Strains, Phase IV (KMG-IV): sequencing the most valuable type-strain genomes for metagenomic binning, comparative biology and taxonomic classification.</title>
        <authorList>
            <person name="Goeker M."/>
        </authorList>
    </citation>
    <scope>NUCLEOTIDE SEQUENCE [LARGE SCALE GENOMIC DNA]</scope>
    <source>
        <strain evidence="3 4">DSM 2461</strain>
    </source>
</reference>
<proteinExistence type="predicted"/>
<feature type="chain" id="PRO_5033029198" description="Spore coat protein U/FanG domain-containing protein" evidence="1">
    <location>
        <begin position="23"/>
        <end position="311"/>
    </location>
</feature>
<dbReference type="EMBL" id="JACHGJ010000005">
    <property type="protein sequence ID" value="MBB6481044.1"/>
    <property type="molecule type" value="Genomic_DNA"/>
</dbReference>
<evidence type="ECO:0000313" key="3">
    <source>
        <dbReference type="EMBL" id="MBB6481044.1"/>
    </source>
</evidence>
<evidence type="ECO:0000259" key="2">
    <source>
        <dbReference type="Pfam" id="PF05229"/>
    </source>
</evidence>
<evidence type="ECO:0000256" key="1">
    <source>
        <dbReference type="SAM" id="SignalP"/>
    </source>
</evidence>
<keyword evidence="1" id="KW-0732">Signal</keyword>
<protein>
    <recommendedName>
        <fullName evidence="2">Spore coat protein U/FanG domain-containing protein</fullName>
    </recommendedName>
</protein>
<accession>A0A841R735</accession>
<keyword evidence="4" id="KW-1185">Reference proteome</keyword>
<sequence>MKKIKRIVFIIALFNIALPIQAQSWNLQVQTEIRNSISDYSGNEEIAILCEFDVAYSAGSEAISYFFSFGWGNGGSISERAFTSQQTGSEVAYNLYDETRSIILDDSNVIAGSFESSSDPQTNHHKFWLVIPIQNQFPESGQYSDSVRVEGYTGTVSGSSSRNWKDFSVVSEIQVTLASAMVCEVSIVDTGAPFASTSTDKTFDFGNLTTGETQTGDIVVSSTDPYELSIRSENGGVMIRTDAVDPDSEIPYYCYIDESLISLSSTFLQIASGSATDPDGDRYNIKIEIGDFWGINAGEFEDIIYIELTSQ</sequence>
<feature type="domain" description="Spore coat protein U/FanG" evidence="2">
    <location>
        <begin position="61"/>
        <end position="149"/>
    </location>
</feature>
<evidence type="ECO:0000313" key="4">
    <source>
        <dbReference type="Proteomes" id="UP000587760"/>
    </source>
</evidence>
<dbReference type="Pfam" id="PF05229">
    <property type="entry name" value="SCPU"/>
    <property type="match status" value="1"/>
</dbReference>
<name>A0A841R735_9SPIO</name>
<dbReference type="InterPro" id="IPR007893">
    <property type="entry name" value="Spore_coat_U/FanG"/>
</dbReference>
<dbReference type="Proteomes" id="UP000587760">
    <property type="component" value="Unassembled WGS sequence"/>
</dbReference>
<comment type="caution">
    <text evidence="3">The sequence shown here is derived from an EMBL/GenBank/DDBJ whole genome shotgun (WGS) entry which is preliminary data.</text>
</comment>
<gene>
    <name evidence="3" type="ORF">HNR50_002717</name>
</gene>
<dbReference type="AlphaFoldDB" id="A0A841R735"/>
<dbReference type="RefSeq" id="WP_184747290.1">
    <property type="nucleotide sequence ID" value="NZ_JACHGJ010000005.1"/>
</dbReference>